<accession>A0A3M7RIU6</accession>
<reference evidence="1 2" key="1">
    <citation type="journal article" date="2018" name="Sci. Rep.">
        <title>Genomic signatures of local adaptation to the degree of environmental predictability in rotifers.</title>
        <authorList>
            <person name="Franch-Gras L."/>
            <person name="Hahn C."/>
            <person name="Garcia-Roger E.M."/>
            <person name="Carmona M.J."/>
            <person name="Serra M."/>
            <person name="Gomez A."/>
        </authorList>
    </citation>
    <scope>NUCLEOTIDE SEQUENCE [LARGE SCALE GENOMIC DNA]</scope>
    <source>
        <strain evidence="1">HYR1</strain>
    </source>
</reference>
<keyword evidence="2" id="KW-1185">Reference proteome</keyword>
<organism evidence="1 2">
    <name type="scientific">Brachionus plicatilis</name>
    <name type="common">Marine rotifer</name>
    <name type="synonym">Brachionus muelleri</name>
    <dbReference type="NCBI Taxonomy" id="10195"/>
    <lineage>
        <taxon>Eukaryota</taxon>
        <taxon>Metazoa</taxon>
        <taxon>Spiralia</taxon>
        <taxon>Gnathifera</taxon>
        <taxon>Rotifera</taxon>
        <taxon>Eurotatoria</taxon>
        <taxon>Monogononta</taxon>
        <taxon>Pseudotrocha</taxon>
        <taxon>Ploima</taxon>
        <taxon>Brachionidae</taxon>
        <taxon>Brachionus</taxon>
    </lineage>
</organism>
<dbReference type="EMBL" id="REGN01003328">
    <property type="protein sequence ID" value="RNA23218.1"/>
    <property type="molecule type" value="Genomic_DNA"/>
</dbReference>
<name>A0A3M7RIU6_BRAPC</name>
<comment type="caution">
    <text evidence="1">The sequence shown here is derived from an EMBL/GenBank/DDBJ whole genome shotgun (WGS) entry which is preliminary data.</text>
</comment>
<evidence type="ECO:0000313" key="2">
    <source>
        <dbReference type="Proteomes" id="UP000276133"/>
    </source>
</evidence>
<dbReference type="Proteomes" id="UP000276133">
    <property type="component" value="Unassembled WGS sequence"/>
</dbReference>
<evidence type="ECO:0000313" key="1">
    <source>
        <dbReference type="EMBL" id="RNA23218.1"/>
    </source>
</evidence>
<protein>
    <submittedName>
        <fullName evidence="1">Uncharacterized protein</fullName>
    </submittedName>
</protein>
<proteinExistence type="predicted"/>
<gene>
    <name evidence="1" type="ORF">BpHYR1_015856</name>
</gene>
<dbReference type="AlphaFoldDB" id="A0A3M7RIU6"/>
<sequence length="66" mass="7380">MGYAYVSIDSNLPARGSLSDIEIIKSISNAENKDDKDFSNVVDFLFNTEDIVLEKCKTKNPVLQIL</sequence>